<gene>
    <name evidence="1" type="ORF">J2S00_003676</name>
</gene>
<sequence length="342" mass="36693">MTKLSDTVKMSDSIFEFFDEAYEMGWTDGLPVLPPVPEQVAKYIEASGLAAEEVVAEVEPRKGLATVEKIAVNAVMAGCLPEYMPVLIAMVKAISVPGFNLGGIQTTTNPVSPLVIVNGEIRKKIQMNTGRNALGPGNRANATLGRALRLILLNIGGAVPGKIDKATLGMPGKYTFCLGENEEESPWDPLSVELGYKHGENIVTVVGAQGTNNVLPATTNVLTNLTVVADGLKVMGNNNYLFGGGNPVILLPPGHAQLMSKAGWTKSKVKEFLYENSKINIEDIPRDLLEWRRKEIIVENGKVPVCQNYEDILIVVVGGPEPYHITIVPNFGDTAVSSATIG</sequence>
<dbReference type="Proteomes" id="UP001232445">
    <property type="component" value="Unassembled WGS sequence"/>
</dbReference>
<keyword evidence="2" id="KW-1185">Reference proteome</keyword>
<evidence type="ECO:0000313" key="2">
    <source>
        <dbReference type="Proteomes" id="UP001232445"/>
    </source>
</evidence>
<dbReference type="EMBL" id="JAUSUQ010000020">
    <property type="protein sequence ID" value="MDQ0340836.1"/>
    <property type="molecule type" value="Genomic_DNA"/>
</dbReference>
<proteinExistence type="predicted"/>
<accession>A0ABU0CWP9</accession>
<evidence type="ECO:0000313" key="1">
    <source>
        <dbReference type="EMBL" id="MDQ0340836.1"/>
    </source>
</evidence>
<name>A0ABU0CWP9_9BACI</name>
<organism evidence="1 2">
    <name type="scientific">Caldalkalibacillus uzonensis</name>
    <dbReference type="NCBI Taxonomy" id="353224"/>
    <lineage>
        <taxon>Bacteria</taxon>
        <taxon>Bacillati</taxon>
        <taxon>Bacillota</taxon>
        <taxon>Bacilli</taxon>
        <taxon>Bacillales</taxon>
        <taxon>Bacillaceae</taxon>
        <taxon>Caldalkalibacillus</taxon>
    </lineage>
</organism>
<comment type="caution">
    <text evidence="1">The sequence shown here is derived from an EMBL/GenBank/DDBJ whole genome shotgun (WGS) entry which is preliminary data.</text>
</comment>
<protein>
    <recommendedName>
        <fullName evidence="3">Thiol-disulfide oxidoreductase</fullName>
    </recommendedName>
</protein>
<evidence type="ECO:0008006" key="3">
    <source>
        <dbReference type="Google" id="ProtNLM"/>
    </source>
</evidence>
<reference evidence="1 2" key="1">
    <citation type="submission" date="2023-07" db="EMBL/GenBank/DDBJ databases">
        <title>Genomic Encyclopedia of Type Strains, Phase IV (KMG-IV): sequencing the most valuable type-strain genomes for metagenomic binning, comparative biology and taxonomic classification.</title>
        <authorList>
            <person name="Goeker M."/>
        </authorList>
    </citation>
    <scope>NUCLEOTIDE SEQUENCE [LARGE SCALE GENOMIC DNA]</scope>
    <source>
        <strain evidence="1 2">DSM 17740</strain>
    </source>
</reference>
<dbReference type="RefSeq" id="WP_307343165.1">
    <property type="nucleotide sequence ID" value="NZ_JAUSUQ010000020.1"/>
</dbReference>